<evidence type="ECO:0000313" key="2">
    <source>
        <dbReference type="EMBL" id="TYK67445.1"/>
    </source>
</evidence>
<feature type="transmembrane region" description="Helical" evidence="1">
    <location>
        <begin position="126"/>
        <end position="148"/>
    </location>
</feature>
<feature type="transmembrane region" description="Helical" evidence="1">
    <location>
        <begin position="51"/>
        <end position="73"/>
    </location>
</feature>
<evidence type="ECO:0000256" key="1">
    <source>
        <dbReference type="SAM" id="Phobius"/>
    </source>
</evidence>
<evidence type="ECO:0000313" key="3">
    <source>
        <dbReference type="Proteomes" id="UP000815846"/>
    </source>
</evidence>
<dbReference type="Proteomes" id="UP000815846">
    <property type="component" value="Unassembled WGS sequence"/>
</dbReference>
<reference evidence="2 3" key="1">
    <citation type="submission" date="2019-08" db="EMBL/GenBank/DDBJ databases">
        <title>Microbe sample from Colwellia echini.</title>
        <authorList>
            <person name="Christiansen L."/>
            <person name="Pathiraja D."/>
            <person name="Schultz-Johansen M."/>
            <person name="Choi I.-G."/>
            <person name="Stougaard P."/>
        </authorList>
    </citation>
    <scope>NUCLEOTIDE SEQUENCE [LARGE SCALE GENOMIC DNA]</scope>
    <source>
        <strain evidence="2 3">A3</strain>
    </source>
</reference>
<feature type="transmembrane region" description="Helical" evidence="1">
    <location>
        <begin position="160"/>
        <end position="181"/>
    </location>
</feature>
<feature type="transmembrane region" description="Helical" evidence="1">
    <location>
        <begin position="85"/>
        <end position="106"/>
    </location>
</feature>
<keyword evidence="1" id="KW-1133">Transmembrane helix</keyword>
<organism evidence="2 3">
    <name type="scientific">Colwellia echini</name>
    <dbReference type="NCBI Taxonomy" id="1982103"/>
    <lineage>
        <taxon>Bacteria</taxon>
        <taxon>Pseudomonadati</taxon>
        <taxon>Pseudomonadota</taxon>
        <taxon>Gammaproteobacteria</taxon>
        <taxon>Alteromonadales</taxon>
        <taxon>Colwelliaceae</taxon>
        <taxon>Colwellia</taxon>
    </lineage>
</organism>
<feature type="transmembrane region" description="Helical" evidence="1">
    <location>
        <begin position="232"/>
        <end position="252"/>
    </location>
</feature>
<evidence type="ECO:0008006" key="4">
    <source>
        <dbReference type="Google" id="ProtNLM"/>
    </source>
</evidence>
<dbReference type="EMBL" id="PJAI02000001">
    <property type="protein sequence ID" value="TYK67445.1"/>
    <property type="molecule type" value="Genomic_DNA"/>
</dbReference>
<keyword evidence="1" id="KW-0812">Transmembrane</keyword>
<comment type="caution">
    <text evidence="2">The sequence shown here is derived from an EMBL/GenBank/DDBJ whole genome shotgun (WGS) entry which is preliminary data.</text>
</comment>
<keyword evidence="3" id="KW-1185">Reference proteome</keyword>
<sequence length="259" mass="29466">MIGPWPFITRRIVRLENGLEQVWRSRHHRKGLLINPSKSLNWLWMPNQLNWWIGVVFALGSLLFFTASLLWLVASKNISSDIINAMFFAGSIPFTTAAYLQLYQTANAIKTDDHKPILVGWQPNNIGWLSCILQFAGTLLFNINTFDGMMANLTWWQQDFYIWIPNILGSVLFLLSGYLAYAETCHSYWGWKPKSLSWWITLVNLMGCVAFLISALFAFVPQQQPSFNAEEISVVFTMLGALGFFIGSILMLPEGAVES</sequence>
<gene>
    <name evidence="2" type="ORF">CWS31_000255</name>
</gene>
<accession>A0ABY3N1U8</accession>
<proteinExistence type="predicted"/>
<name>A0ABY3N1U8_9GAMM</name>
<feature type="transmembrane region" description="Helical" evidence="1">
    <location>
        <begin position="196"/>
        <end position="220"/>
    </location>
</feature>
<keyword evidence="1" id="KW-0472">Membrane</keyword>
<protein>
    <recommendedName>
        <fullName evidence="4">YrhK domain-containing protein</fullName>
    </recommendedName>
</protein>